<reference evidence="6 7" key="2">
    <citation type="journal article" date="2019" name="Nat. Med.">
        <title>A library of human gut bacterial isolates paired with longitudinal multiomics data enables mechanistic microbiome research.</title>
        <authorList>
            <person name="Poyet M."/>
            <person name="Groussin M."/>
            <person name="Gibbons S.M."/>
            <person name="Avila-Pacheco J."/>
            <person name="Jiang X."/>
            <person name="Kearney S.M."/>
            <person name="Perrotta A.R."/>
            <person name="Berdy B."/>
            <person name="Zhao S."/>
            <person name="Lieberman T.D."/>
            <person name="Swanson P.K."/>
            <person name="Smith M."/>
            <person name="Roesemann S."/>
            <person name="Alexander J.E."/>
            <person name="Rich S.A."/>
            <person name="Livny J."/>
            <person name="Vlamakis H."/>
            <person name="Clish C."/>
            <person name="Bullock K."/>
            <person name="Deik A."/>
            <person name="Scott J."/>
            <person name="Pierce K.A."/>
            <person name="Xavier R.J."/>
            <person name="Alm E.J."/>
        </authorList>
    </citation>
    <scope>NUCLEOTIDE SEQUENCE [LARGE SCALE GENOMIC DNA]</scope>
    <source>
        <strain evidence="3 7">BIOML-A11</strain>
        <strain evidence="2 6">BIOML-A29</strain>
    </source>
</reference>
<dbReference type="Proteomes" id="UP000434916">
    <property type="component" value="Unassembled WGS sequence"/>
</dbReference>
<evidence type="ECO:0000313" key="4">
    <source>
        <dbReference type="EMBL" id="RHC89448.1"/>
    </source>
</evidence>
<dbReference type="AlphaFoldDB" id="A0A3E4ZYV5"/>
<evidence type="ECO:0000313" key="6">
    <source>
        <dbReference type="Proteomes" id="UP000434916"/>
    </source>
</evidence>
<proteinExistence type="predicted"/>
<dbReference type="RefSeq" id="WP_022322080.1">
    <property type="nucleotide sequence ID" value="NZ_BAABZJ010000001.1"/>
</dbReference>
<protein>
    <submittedName>
        <fullName evidence="4">Uncharacterized protein</fullName>
    </submittedName>
</protein>
<reference evidence="4 5" key="1">
    <citation type="submission" date="2018-08" db="EMBL/GenBank/DDBJ databases">
        <title>A genome reference for cultivated species of the human gut microbiota.</title>
        <authorList>
            <person name="Zou Y."/>
            <person name="Xue W."/>
            <person name="Luo G."/>
        </authorList>
    </citation>
    <scope>NUCLEOTIDE SEQUENCE [LARGE SCALE GENOMIC DNA]</scope>
    <source>
        <strain evidence="4 5">AM34-17</strain>
    </source>
</reference>
<keyword evidence="6" id="KW-1185">Reference proteome</keyword>
<dbReference type="EMBL" id="WNDD01000007">
    <property type="protein sequence ID" value="MTV01475.1"/>
    <property type="molecule type" value="Genomic_DNA"/>
</dbReference>
<keyword evidence="1" id="KW-0732">Signal</keyword>
<dbReference type="Proteomes" id="UP000482671">
    <property type="component" value="Unassembled WGS sequence"/>
</dbReference>
<sequence>MKKIVLALVVAVVACVVVFASQDVKCRQAAVYSSFEQVTPDGFRRIDMQNLPHAVLRTMGTSSSYEGCTFEGAYMMGNPGHETYKIEIGNPDRSEEFVLMNGRGEVIK</sequence>
<accession>A0A3E4ZYV5</accession>
<feature type="chain" id="PRO_5044593091" evidence="1">
    <location>
        <begin position="21"/>
        <end position="108"/>
    </location>
</feature>
<dbReference type="Proteomes" id="UP000286260">
    <property type="component" value="Unassembled WGS sequence"/>
</dbReference>
<evidence type="ECO:0000313" key="3">
    <source>
        <dbReference type="EMBL" id="MTV01475.1"/>
    </source>
</evidence>
<evidence type="ECO:0000256" key="1">
    <source>
        <dbReference type="SAM" id="SignalP"/>
    </source>
</evidence>
<evidence type="ECO:0000313" key="7">
    <source>
        <dbReference type="Proteomes" id="UP000482671"/>
    </source>
</evidence>
<comment type="caution">
    <text evidence="4">The sequence shown here is derived from an EMBL/GenBank/DDBJ whole genome shotgun (WGS) entry which is preliminary data.</text>
</comment>
<evidence type="ECO:0000313" key="5">
    <source>
        <dbReference type="Proteomes" id="UP000286260"/>
    </source>
</evidence>
<evidence type="ECO:0000313" key="2">
    <source>
        <dbReference type="EMBL" id="MTU40234.1"/>
    </source>
</evidence>
<feature type="signal peptide" evidence="1">
    <location>
        <begin position="1"/>
        <end position="20"/>
    </location>
</feature>
<gene>
    <name evidence="4" type="ORF">DW828_02555</name>
    <name evidence="2" type="ORF">GMD82_12325</name>
    <name evidence="3" type="ORF">GME02_07280</name>
</gene>
<dbReference type="EMBL" id="WNCN01000015">
    <property type="protein sequence ID" value="MTU40234.1"/>
    <property type="molecule type" value="Genomic_DNA"/>
</dbReference>
<dbReference type="EMBL" id="QSII01000002">
    <property type="protein sequence ID" value="RHC89448.1"/>
    <property type="molecule type" value="Genomic_DNA"/>
</dbReference>
<name>A0A3E4ZYV5_9BACT</name>
<organism evidence="4 5">
    <name type="scientific">Parabacteroides merdae</name>
    <dbReference type="NCBI Taxonomy" id="46503"/>
    <lineage>
        <taxon>Bacteria</taxon>
        <taxon>Pseudomonadati</taxon>
        <taxon>Bacteroidota</taxon>
        <taxon>Bacteroidia</taxon>
        <taxon>Bacteroidales</taxon>
        <taxon>Tannerellaceae</taxon>
        <taxon>Parabacteroides</taxon>
    </lineage>
</organism>
<dbReference type="PROSITE" id="PS51257">
    <property type="entry name" value="PROKAR_LIPOPROTEIN"/>
    <property type="match status" value="1"/>
</dbReference>